<proteinExistence type="predicted"/>
<keyword evidence="1" id="KW-0472">Membrane</keyword>
<evidence type="ECO:0000256" key="1">
    <source>
        <dbReference type="SAM" id="Phobius"/>
    </source>
</evidence>
<dbReference type="AlphaFoldDB" id="G9Y126"/>
<evidence type="ECO:0000313" key="3">
    <source>
        <dbReference type="Proteomes" id="UP000005959"/>
    </source>
</evidence>
<dbReference type="HOGENOM" id="CLU_2734404_0_0_6"/>
<dbReference type="EMBL" id="AGCI01000005">
    <property type="protein sequence ID" value="EHM48227.1"/>
    <property type="molecule type" value="Genomic_DNA"/>
</dbReference>
<dbReference type="RefSeq" id="WP_004089319.1">
    <property type="nucleotide sequence ID" value="NZ_JH417485.1"/>
</dbReference>
<name>G9Y126_HAFAL</name>
<dbReference type="Proteomes" id="UP000005959">
    <property type="component" value="Unassembled WGS sequence"/>
</dbReference>
<organism evidence="2 3">
    <name type="scientific">Hafnia alvei ATCC 51873</name>
    <dbReference type="NCBI Taxonomy" id="1002364"/>
    <lineage>
        <taxon>Bacteria</taxon>
        <taxon>Pseudomonadati</taxon>
        <taxon>Pseudomonadota</taxon>
        <taxon>Gammaproteobacteria</taxon>
        <taxon>Enterobacterales</taxon>
        <taxon>Hafniaceae</taxon>
        <taxon>Hafnia</taxon>
    </lineage>
</organism>
<comment type="caution">
    <text evidence="2">The sequence shown here is derived from an EMBL/GenBank/DDBJ whole genome shotgun (WGS) entry which is preliminary data.</text>
</comment>
<feature type="transmembrane region" description="Helical" evidence="1">
    <location>
        <begin position="30"/>
        <end position="50"/>
    </location>
</feature>
<reference evidence="2 3" key="1">
    <citation type="submission" date="2011-08" db="EMBL/GenBank/DDBJ databases">
        <authorList>
            <person name="Weinstock G."/>
            <person name="Sodergren E."/>
            <person name="Clifton S."/>
            <person name="Fulton L."/>
            <person name="Fulton B."/>
            <person name="Courtney L."/>
            <person name="Fronick C."/>
            <person name="Harrison M."/>
            <person name="Strong C."/>
            <person name="Farmer C."/>
            <person name="Delahaunty K."/>
            <person name="Markovic C."/>
            <person name="Hall O."/>
            <person name="Minx P."/>
            <person name="Tomlinson C."/>
            <person name="Mitreva M."/>
            <person name="Hou S."/>
            <person name="Chen J."/>
            <person name="Wollam A."/>
            <person name="Pepin K.H."/>
            <person name="Johnson M."/>
            <person name="Bhonagiri V."/>
            <person name="Zhang X."/>
            <person name="Suruliraj S."/>
            <person name="Warren W."/>
            <person name="Chinwalla A."/>
            <person name="Mardis E.R."/>
            <person name="Wilson R.K."/>
        </authorList>
    </citation>
    <scope>NUCLEOTIDE SEQUENCE [LARGE SCALE GENOMIC DNA]</scope>
    <source>
        <strain evidence="2 3">ATCC 51873</strain>
    </source>
</reference>
<sequence length="71" mass="7955">MSKDVSKNSGSLVVDQVFMLNKQFVIKKTIVARSVSLGVFFLFVIFAINLQSSVLALSKRLNLPAIDFRYT</sequence>
<evidence type="ECO:0000313" key="2">
    <source>
        <dbReference type="EMBL" id="EHM48227.1"/>
    </source>
</evidence>
<gene>
    <name evidence="2" type="ORF">HMPREF0454_00241</name>
</gene>
<accession>G9Y126</accession>
<keyword evidence="1" id="KW-0812">Transmembrane</keyword>
<keyword evidence="1" id="KW-1133">Transmembrane helix</keyword>
<protein>
    <submittedName>
        <fullName evidence="2">Uncharacterized protein</fullName>
    </submittedName>
</protein>